<comment type="caution">
    <text evidence="7">The sequence shown here is derived from an EMBL/GenBank/DDBJ whole genome shotgun (WGS) entry which is preliminary data.</text>
</comment>
<evidence type="ECO:0000259" key="6">
    <source>
        <dbReference type="Pfam" id="PF00171"/>
    </source>
</evidence>
<feature type="domain" description="Aldehyde dehydrogenase" evidence="6">
    <location>
        <begin position="17"/>
        <end position="483"/>
    </location>
</feature>
<dbReference type="InterPro" id="IPR016161">
    <property type="entry name" value="Ald_DH/histidinol_DH"/>
</dbReference>
<dbReference type="Gene3D" id="3.40.309.10">
    <property type="entry name" value="Aldehyde Dehydrogenase, Chain A, domain 2"/>
    <property type="match status" value="1"/>
</dbReference>
<dbReference type="PANTHER" id="PTHR43353:SF3">
    <property type="entry name" value="ALDEHYDE DEHYDROGENASE-RELATED"/>
    <property type="match status" value="1"/>
</dbReference>
<dbReference type="EC" id="1.2.1.26" evidence="5"/>
<keyword evidence="8" id="KW-1185">Reference proteome</keyword>
<dbReference type="CDD" id="cd07129">
    <property type="entry name" value="ALDH_KGSADH"/>
    <property type="match status" value="1"/>
</dbReference>
<dbReference type="Gene3D" id="3.40.605.10">
    <property type="entry name" value="Aldehyde Dehydrogenase, Chain A, domain 1"/>
    <property type="match status" value="1"/>
</dbReference>
<evidence type="ECO:0000313" key="8">
    <source>
        <dbReference type="Proteomes" id="UP000075606"/>
    </source>
</evidence>
<comment type="catalytic activity">
    <reaction evidence="3">
        <text>2,5-dioxopentanoate + NAD(+) + H2O = 2-oxoglutarate + NADH + 2 H(+)</text>
        <dbReference type="Rhea" id="RHEA:47152"/>
        <dbReference type="ChEBI" id="CHEBI:15377"/>
        <dbReference type="ChEBI" id="CHEBI:15378"/>
        <dbReference type="ChEBI" id="CHEBI:16810"/>
        <dbReference type="ChEBI" id="CHEBI:57540"/>
        <dbReference type="ChEBI" id="CHEBI:57945"/>
        <dbReference type="ChEBI" id="CHEBI:58136"/>
    </reaction>
</comment>
<proteinExistence type="inferred from homology"/>
<evidence type="ECO:0000313" key="7">
    <source>
        <dbReference type="EMBL" id="KYG77398.1"/>
    </source>
</evidence>
<dbReference type="GO" id="GO:0047533">
    <property type="term" value="F:2,5-dioxovalerate dehydrogenase (NADP+) activity"/>
    <property type="evidence" value="ECO:0007669"/>
    <property type="project" value="UniProtKB-EC"/>
</dbReference>
<evidence type="ECO:0000256" key="2">
    <source>
        <dbReference type="ARBA" id="ARBA00023002"/>
    </source>
</evidence>
<dbReference type="RefSeq" id="WP_068215691.1">
    <property type="nucleotide sequence ID" value="NZ_CP139724.1"/>
</dbReference>
<comment type="similarity">
    <text evidence="1">Belongs to the aldehyde dehydrogenase family.</text>
</comment>
<dbReference type="AlphaFoldDB" id="A0A150XFB8"/>
<gene>
    <name evidence="7" type="ORF">AWW68_01105</name>
</gene>
<evidence type="ECO:0000256" key="5">
    <source>
        <dbReference type="ARBA" id="ARBA00067023"/>
    </source>
</evidence>
<reference evidence="7 8" key="1">
    <citation type="submission" date="2016-01" db="EMBL/GenBank/DDBJ databases">
        <title>Genome sequencing of Roseivirga spongicola UST030701-084.</title>
        <authorList>
            <person name="Selvaratnam C."/>
            <person name="Thevarajoo S."/>
            <person name="Goh K.M."/>
            <person name="Ee R."/>
            <person name="Chan K.-G."/>
            <person name="Chong C.S."/>
        </authorList>
    </citation>
    <scope>NUCLEOTIDE SEQUENCE [LARGE SCALE GENOMIC DNA]</scope>
    <source>
        <strain evidence="7 8">UST030701-084</strain>
    </source>
</reference>
<evidence type="ECO:0000256" key="4">
    <source>
        <dbReference type="ARBA" id="ARBA00051918"/>
    </source>
</evidence>
<name>A0A150XFB8_9BACT</name>
<protein>
    <recommendedName>
        <fullName evidence="5">2,5-dioxovalerate dehydrogenase</fullName>
        <ecNumber evidence="5">1.2.1.26</ecNumber>
    </recommendedName>
</protein>
<dbReference type="Proteomes" id="UP000075606">
    <property type="component" value="Unassembled WGS sequence"/>
</dbReference>
<dbReference type="Pfam" id="PF00171">
    <property type="entry name" value="Aldedh"/>
    <property type="match status" value="1"/>
</dbReference>
<dbReference type="InterPro" id="IPR044151">
    <property type="entry name" value="ALDH_KGSADH"/>
</dbReference>
<dbReference type="FunFam" id="3.40.605.10:FF:000037">
    <property type="entry name" value="NADP-dependent fatty aldehyde dehydrogenase"/>
    <property type="match status" value="1"/>
</dbReference>
<dbReference type="PANTHER" id="PTHR43353">
    <property type="entry name" value="SUCCINATE-SEMIALDEHYDE DEHYDROGENASE, MITOCHONDRIAL"/>
    <property type="match status" value="1"/>
</dbReference>
<evidence type="ECO:0000256" key="1">
    <source>
        <dbReference type="ARBA" id="ARBA00009986"/>
    </source>
</evidence>
<sequence length="522" mass="55515">MITGQNFIGKSPASTGSKNLTSYNPASGEAFKEVFVEATEKEVNEAVDLAVKAFKAYRKKSSTERANFLRAIAKNIMDLDHVLVERAMAETALPEGRIQGERGRTCNQLNAFADIIEEGSWVNARIDTAIPDRQPIPKPDLRKMEMPIGPIAVFGASNFPLAFSTAGGDTASALAAGNPVIVKGHESHLGTNELVSRAILKAAEETGMPDGVFSMVNGGISVGQQLVKDERIKAVGFTGSFRGGRALMDSAAARKNPIPVYAEMGSTNPVIAFPEKLTQEAAVLAQTLASSVTLGVGQFCTSPGLLLAIKSDALDAFKAELATALSSTPKGVMLNESIGKSYERTGNEVRNHQTVTSSSEKIEAGAAATVSVSGADFMANPELHHEVFGPFIIVVECADQSELPQVVDALDGQLTGSILATDSDLVNYEEVINSLREKVGRIIYNGMPTGVEVCPAMHHGGPYPSSSNGRYTSVGYDAITRFTRPVAFQSWPNSVLPEELKDSNPKGISRLINGELTNKAIE</sequence>
<dbReference type="EMBL" id="LRPC01000001">
    <property type="protein sequence ID" value="KYG77398.1"/>
    <property type="molecule type" value="Genomic_DNA"/>
</dbReference>
<accession>A0A150XFB8</accession>
<dbReference type="SUPFAM" id="SSF53720">
    <property type="entry name" value="ALDH-like"/>
    <property type="match status" value="1"/>
</dbReference>
<dbReference type="InterPro" id="IPR016163">
    <property type="entry name" value="Ald_DH_C"/>
</dbReference>
<dbReference type="InterPro" id="IPR050740">
    <property type="entry name" value="Aldehyde_DH_Superfamily"/>
</dbReference>
<dbReference type="InterPro" id="IPR016162">
    <property type="entry name" value="Ald_DH_N"/>
</dbReference>
<dbReference type="InterPro" id="IPR015590">
    <property type="entry name" value="Aldehyde_DH_dom"/>
</dbReference>
<dbReference type="STRING" id="333140.AWW68_01105"/>
<dbReference type="OrthoDB" id="9770537at2"/>
<evidence type="ECO:0000256" key="3">
    <source>
        <dbReference type="ARBA" id="ARBA00050769"/>
    </source>
</evidence>
<comment type="catalytic activity">
    <reaction evidence="4">
        <text>2,5-dioxopentanoate + NADP(+) + H2O = 2-oxoglutarate + NADPH + 2 H(+)</text>
        <dbReference type="Rhea" id="RHEA:11296"/>
        <dbReference type="ChEBI" id="CHEBI:15377"/>
        <dbReference type="ChEBI" id="CHEBI:15378"/>
        <dbReference type="ChEBI" id="CHEBI:16810"/>
        <dbReference type="ChEBI" id="CHEBI:57783"/>
        <dbReference type="ChEBI" id="CHEBI:58136"/>
        <dbReference type="ChEBI" id="CHEBI:58349"/>
        <dbReference type="EC" id="1.2.1.26"/>
    </reaction>
</comment>
<keyword evidence="2" id="KW-0560">Oxidoreductase</keyword>
<organism evidence="7 8">
    <name type="scientific">Roseivirga spongicola</name>
    <dbReference type="NCBI Taxonomy" id="333140"/>
    <lineage>
        <taxon>Bacteria</taxon>
        <taxon>Pseudomonadati</taxon>
        <taxon>Bacteroidota</taxon>
        <taxon>Cytophagia</taxon>
        <taxon>Cytophagales</taxon>
        <taxon>Roseivirgaceae</taxon>
        <taxon>Roseivirga</taxon>
    </lineage>
</organism>